<dbReference type="AlphaFoldDB" id="A0A9D3PDG3"/>
<sequence>MNKWSHKATVLYMKFETKEGITGVADIMPVHVVTDPGTQVPSHLQRIPIPQLNRTSPTTDMCVKGKVVQKYPLVSLEDDDYILKTVVQEHDHQQNLPSGPTSINAILFGALAKDFSQNVNQGDVLVLAGFTVGRSPTVHKDGLHPCNLQLSGKEACVYVCRPPAPGPSASANPTWTTAASVEAHKTKYTYVALKDLKPGMVVNVYGVVTFFKQPFRTKGTDYCSTLKITDQSDVKLGCTIFSDKLEDHPQIYKIGDIVRLHRVKTQLFNGTVNVMTSLGFSALTFDGAPGSPVVPRTSSKSFHFSDEDRRTVEGLRAWAASRSVLPPASCVRLSSVQPRVYFDLTCQLLAKAAVDTSCTLLKVWDGTRCDHPLLNLAVDSETLEGSTAVVRGRDNLVASVLVYDNHVEVAQGLKPGMYLRIYNLHAVPQSGAVPHEAEAGHLAFHLHGGTAYGRGIRVLPEDSPDLQELRRTLDSVSAALENDPEDSSLEEVWSTPQESLDANPQESITVRTCDHKLKHVTLARVKAATPPQVFHVRAQLRSFQPERLHQALKLHCPKCRALRDVPDEETIASLFQEALNGTEHCSEAWALTGYLDSSVPGRKIALHLPGGMERPGNELVFVEGATLEEMCRMSGGCRNMVPVRLSEGRMALLDLSAPFFFQGTKKHYGCKQCSQAGCLEPDTEDVREWDERKVAEALGVQLMQYVFLMQLELEDETDSVEALLWEHAESFFRVSASDAATSQDAQDWIQETMNKLHPLGGSLAERPWLDLCLRSYAVEGDGRHVVCHQIFDTVAGGAEL</sequence>
<keyword evidence="8" id="KW-0539">Nucleus</keyword>
<gene>
    <name evidence="11" type="ORF">MATL_G00247700</name>
</gene>
<comment type="caution">
    <text evidence="11">The sequence shown here is derived from an EMBL/GenBank/DDBJ whole genome shotgun (WGS) entry which is preliminary data.</text>
</comment>
<dbReference type="EMBL" id="JAFDVH010000023">
    <property type="protein sequence ID" value="KAG7456058.1"/>
    <property type="molecule type" value="Genomic_DNA"/>
</dbReference>
<dbReference type="Pfam" id="PF21375">
    <property type="entry name" value="POT1_C_insert"/>
    <property type="match status" value="1"/>
</dbReference>
<keyword evidence="12" id="KW-1185">Reference proteome</keyword>
<dbReference type="Gene3D" id="2.40.50.140">
    <property type="entry name" value="Nucleic acid-binding proteins"/>
    <property type="match status" value="2"/>
</dbReference>
<comment type="subcellular location">
    <subcellularLocation>
        <location evidence="2">Chromosome</location>
        <location evidence="2">Telomere</location>
    </subcellularLocation>
    <subcellularLocation>
        <location evidence="1">Nucleus</location>
    </subcellularLocation>
</comment>
<dbReference type="FunFam" id="2.40.50.140:FF:000138">
    <property type="entry name" value="Protection of telomeres 1 homolog"/>
    <property type="match status" value="1"/>
</dbReference>
<keyword evidence="7" id="KW-0238">DNA-binding</keyword>
<dbReference type="GO" id="GO:0010521">
    <property type="term" value="F:telomerase inhibitor activity"/>
    <property type="evidence" value="ECO:0007669"/>
    <property type="project" value="TreeGrafter"/>
</dbReference>
<feature type="domain" description="Telomeric single stranded DNA binding POT1/Cdc13" evidence="10">
    <location>
        <begin position="190"/>
        <end position="320"/>
    </location>
</feature>
<dbReference type="CDD" id="cd04498">
    <property type="entry name" value="hPOT1_OB2"/>
    <property type="match status" value="1"/>
</dbReference>
<evidence type="ECO:0000256" key="6">
    <source>
        <dbReference type="ARBA" id="ARBA00022895"/>
    </source>
</evidence>
<proteinExistence type="inferred from homology"/>
<dbReference type="InterPro" id="IPR011564">
    <property type="entry name" value="Telomer_end-bd_POT1/Cdc13"/>
</dbReference>
<protein>
    <recommendedName>
        <fullName evidence="4">Protection of telomeres protein 1</fullName>
    </recommendedName>
    <alternativeName>
        <fullName evidence="9">POT1-like telomere end-binding protein</fullName>
    </alternativeName>
</protein>
<dbReference type="PANTHER" id="PTHR14513:SF0">
    <property type="entry name" value="PROTECTION OF TELOMERES PROTEIN 1"/>
    <property type="match status" value="1"/>
</dbReference>
<dbReference type="GO" id="GO:0005654">
    <property type="term" value="C:nucleoplasm"/>
    <property type="evidence" value="ECO:0007669"/>
    <property type="project" value="UniProtKB-ARBA"/>
</dbReference>
<dbReference type="Pfam" id="PF02765">
    <property type="entry name" value="POT1"/>
    <property type="match status" value="1"/>
</dbReference>
<dbReference type="GO" id="GO:0000783">
    <property type="term" value="C:nuclear telomere cap complex"/>
    <property type="evidence" value="ECO:0007669"/>
    <property type="project" value="TreeGrafter"/>
</dbReference>
<evidence type="ECO:0000256" key="1">
    <source>
        <dbReference type="ARBA" id="ARBA00004123"/>
    </source>
</evidence>
<name>A0A9D3PDG3_MEGAT</name>
<dbReference type="GO" id="GO:0098505">
    <property type="term" value="F:G-rich strand telomeric DNA binding"/>
    <property type="evidence" value="ECO:0007669"/>
    <property type="project" value="TreeGrafter"/>
</dbReference>
<evidence type="ECO:0000313" key="12">
    <source>
        <dbReference type="Proteomes" id="UP001046870"/>
    </source>
</evidence>
<organism evidence="11 12">
    <name type="scientific">Megalops atlanticus</name>
    <name type="common">Tarpon</name>
    <name type="synonym">Clupea gigantea</name>
    <dbReference type="NCBI Taxonomy" id="7932"/>
    <lineage>
        <taxon>Eukaryota</taxon>
        <taxon>Metazoa</taxon>
        <taxon>Chordata</taxon>
        <taxon>Craniata</taxon>
        <taxon>Vertebrata</taxon>
        <taxon>Euteleostomi</taxon>
        <taxon>Actinopterygii</taxon>
        <taxon>Neopterygii</taxon>
        <taxon>Teleostei</taxon>
        <taxon>Elopiformes</taxon>
        <taxon>Megalopidae</taxon>
        <taxon>Megalops</taxon>
    </lineage>
</organism>
<dbReference type="PANTHER" id="PTHR14513">
    <property type="entry name" value="PROTECTION OF TELOMERES 1"/>
    <property type="match status" value="1"/>
</dbReference>
<keyword evidence="6" id="KW-0779">Telomere</keyword>
<dbReference type="GO" id="GO:0016233">
    <property type="term" value="P:telomere capping"/>
    <property type="evidence" value="ECO:0007669"/>
    <property type="project" value="TreeGrafter"/>
</dbReference>
<dbReference type="SUPFAM" id="SSF50249">
    <property type="entry name" value="Nucleic acid-binding proteins"/>
    <property type="match status" value="2"/>
</dbReference>
<accession>A0A9D3PDG3</accession>
<comment type="similarity">
    <text evidence="3">Belongs to the telombin family.</text>
</comment>
<dbReference type="CDD" id="cd20374">
    <property type="entry name" value="Pot1C"/>
    <property type="match status" value="1"/>
</dbReference>
<keyword evidence="5" id="KW-0158">Chromosome</keyword>
<dbReference type="InterPro" id="IPR048953">
    <property type="entry name" value="POT1_C_insert"/>
</dbReference>
<evidence type="ECO:0000256" key="9">
    <source>
        <dbReference type="ARBA" id="ARBA00084040"/>
    </source>
</evidence>
<dbReference type="InterPro" id="IPR028389">
    <property type="entry name" value="POT1"/>
</dbReference>
<dbReference type="Pfam" id="PF16686">
    <property type="entry name" value="POT1PC"/>
    <property type="match status" value="1"/>
</dbReference>
<evidence type="ECO:0000256" key="2">
    <source>
        <dbReference type="ARBA" id="ARBA00004574"/>
    </source>
</evidence>
<evidence type="ECO:0000259" key="10">
    <source>
        <dbReference type="SMART" id="SM00976"/>
    </source>
</evidence>
<evidence type="ECO:0000256" key="7">
    <source>
        <dbReference type="ARBA" id="ARBA00023125"/>
    </source>
</evidence>
<dbReference type="InterPro" id="IPR032042">
    <property type="entry name" value="POT1PC"/>
</dbReference>
<dbReference type="CDD" id="cd04497">
    <property type="entry name" value="hPOT1_OB1_like"/>
    <property type="match status" value="1"/>
</dbReference>
<dbReference type="GO" id="GO:0032210">
    <property type="term" value="P:regulation of telomere maintenance via telomerase"/>
    <property type="evidence" value="ECO:0007669"/>
    <property type="project" value="TreeGrafter"/>
</dbReference>
<evidence type="ECO:0000256" key="4">
    <source>
        <dbReference type="ARBA" id="ARBA00015253"/>
    </source>
</evidence>
<evidence type="ECO:0000256" key="5">
    <source>
        <dbReference type="ARBA" id="ARBA00022454"/>
    </source>
</evidence>
<dbReference type="Proteomes" id="UP001046870">
    <property type="component" value="Chromosome 23"/>
</dbReference>
<dbReference type="SMART" id="SM00976">
    <property type="entry name" value="Telo_bind"/>
    <property type="match status" value="1"/>
</dbReference>
<evidence type="ECO:0000313" key="11">
    <source>
        <dbReference type="EMBL" id="KAG7456058.1"/>
    </source>
</evidence>
<evidence type="ECO:0000256" key="3">
    <source>
        <dbReference type="ARBA" id="ARBA00008442"/>
    </source>
</evidence>
<dbReference type="FunFam" id="2.40.50.140:FF:000119">
    <property type="entry name" value="Protection of telomeres 1 homolog"/>
    <property type="match status" value="1"/>
</dbReference>
<evidence type="ECO:0000256" key="8">
    <source>
        <dbReference type="ARBA" id="ARBA00023242"/>
    </source>
</evidence>
<dbReference type="InterPro" id="IPR012340">
    <property type="entry name" value="NA-bd_OB-fold"/>
</dbReference>
<dbReference type="OrthoDB" id="2186770at2759"/>
<reference evidence="11" key="1">
    <citation type="submission" date="2021-01" db="EMBL/GenBank/DDBJ databases">
        <authorList>
            <person name="Zahm M."/>
            <person name="Roques C."/>
            <person name="Cabau C."/>
            <person name="Klopp C."/>
            <person name="Donnadieu C."/>
            <person name="Jouanno E."/>
            <person name="Lampietro C."/>
            <person name="Louis A."/>
            <person name="Herpin A."/>
            <person name="Echchiki A."/>
            <person name="Berthelot C."/>
            <person name="Parey E."/>
            <person name="Roest-Crollius H."/>
            <person name="Braasch I."/>
            <person name="Postlethwait J."/>
            <person name="Bobe J."/>
            <person name="Montfort J."/>
            <person name="Bouchez O."/>
            <person name="Begum T."/>
            <person name="Mejri S."/>
            <person name="Adams A."/>
            <person name="Chen W.-J."/>
            <person name="Guiguen Y."/>
        </authorList>
    </citation>
    <scope>NUCLEOTIDE SEQUENCE</scope>
    <source>
        <strain evidence="11">YG-15Mar2019-1</strain>
        <tissue evidence="11">Brain</tissue>
    </source>
</reference>